<reference evidence="1" key="1">
    <citation type="submission" date="2003-11" db="EMBL/GenBank/DDBJ databases">
        <authorList>
            <person name="Heidelberg J.F."/>
            <person name="Eisen J.A."/>
            <person name="Nelson W.C."/>
            <person name="DeLong E.F."/>
        </authorList>
    </citation>
    <scope>NUCLEOTIDE SEQUENCE</scope>
</reference>
<proteinExistence type="predicted"/>
<dbReference type="NCBIfam" id="TIGR04331">
    <property type="entry name" value="o_ant_LIC12162"/>
    <property type="match status" value="1"/>
</dbReference>
<reference evidence="1" key="2">
    <citation type="submission" date="2003-12" db="EMBL/GenBank/DDBJ databases">
        <title>Monterey Bay Coastal Ocean Microbial Observatory environmental clone sequencing.</title>
        <authorList>
            <person name="DeLong E.F."/>
        </authorList>
    </citation>
    <scope>NUCLEOTIDE SEQUENCE</scope>
</reference>
<accession>Q6SHC2</accession>
<dbReference type="AlphaFoldDB" id="Q6SHC2"/>
<sequence>MKKNLVTSLVEETFDSNSLNILLGDWCNPFNSSSELFKHSEVFDYHWNDSKKMETDYSYLYSLHEKTIKHLTVQMNKIHQENQTERYWRIILGPWLISLISILWDRWESLRLVFEKLNMDTCKHLNYETKNLIASDFFEFSKLRSDHDWNHIIFSEIIKFNYVSKIKVEIIEKKKKVSIGKYTANYHNYNNIKINYFIKFFDFLIKHFCRRSRIILYESYFGFFNKILLSLSLGESPRSFSEFEKKIMMPNPKKRDHIKLEFQAKNEFENFYKFFFFKLMPVSYLEGYKTLLAKSKKINGDAEIIFTASGHEGNDFFKIWTANQVRNGKKYIVCEHGGCWENNTYFGNLEKTADLFLTWNRYGFKNSIQVPINIDLKKKKILKKNIGSKILLLGNHCGLYCNRIQTGPLTGQILKDYQIWKICSQKLSPKIKENLIFRPHPHDIWNLGKKYAMDFGEKYVTNKKQFEKDINRSKVIIDTSFQTTFYQIMKIGIPTIILFDRKILNMDPKLSKLLNLFIKNKIFFDSPYEASKHINEIWDNSLHWWNSKKVLEARNLFTEYCSIEKENNFAYWKKLLKNQMNGQINDRHN</sequence>
<evidence type="ECO:0000313" key="1">
    <source>
        <dbReference type="EMBL" id="AAR37698.1"/>
    </source>
</evidence>
<name>Q6SHC2_9BACT</name>
<gene>
    <name evidence="1" type="ORF">MBMO_EBAC750-02H05.16</name>
</gene>
<dbReference type="InterPro" id="IPR027603">
    <property type="entry name" value="LIC12162"/>
</dbReference>
<protein>
    <submittedName>
        <fullName evidence="1">Uncharacterized protein</fullName>
    </submittedName>
</protein>
<organism evidence="1">
    <name type="scientific">uncultured marine bacterium 440</name>
    <dbReference type="NCBI Taxonomy" id="257390"/>
    <lineage>
        <taxon>Bacteria</taxon>
        <taxon>environmental samples</taxon>
    </lineage>
</organism>
<dbReference type="EMBL" id="AY458637">
    <property type="protein sequence ID" value="AAR37698.1"/>
    <property type="molecule type" value="Genomic_DNA"/>
</dbReference>